<reference evidence="2 3" key="1">
    <citation type="submission" date="2020-02" db="EMBL/GenBank/DDBJ databases">
        <title>Streptomyces malaysiensis DSM14702 (JHCC583434, PFL_A843) Genome sequencing and assembly.</title>
        <authorList>
            <person name="Samborskyy M."/>
        </authorList>
    </citation>
    <scope>NUCLEOTIDE SEQUENCE [LARGE SCALE GENOMIC DNA]</scope>
    <source>
        <strain evidence="2 3">DSM 14702</strain>
    </source>
</reference>
<proteinExistence type="predicted"/>
<evidence type="ECO:0000313" key="3">
    <source>
        <dbReference type="Proteomes" id="UP000536624"/>
    </source>
</evidence>
<organism evidence="2 3">
    <name type="scientific">Streptomyces malaysiensis</name>
    <dbReference type="NCBI Taxonomy" id="92644"/>
    <lineage>
        <taxon>Bacteria</taxon>
        <taxon>Bacillati</taxon>
        <taxon>Actinomycetota</taxon>
        <taxon>Actinomycetes</taxon>
        <taxon>Kitasatosporales</taxon>
        <taxon>Streptomycetaceae</taxon>
        <taxon>Streptomyces</taxon>
        <taxon>Streptomyces violaceusniger group</taxon>
    </lineage>
</organism>
<feature type="compositionally biased region" description="Basic and acidic residues" evidence="1">
    <location>
        <begin position="34"/>
        <end position="55"/>
    </location>
</feature>
<protein>
    <submittedName>
        <fullName evidence="2">Uncharacterized protein</fullName>
    </submittedName>
</protein>
<sequence>MSERPAGPAGFSRGRRETASHPRGLPPTAAFRGGPDREPARPRATARRGEGERRGDRGRRVRNPDSTPMLSRIRYGSRNRANCLAPGSTHSRQNGLDSAFTASLVVHRLADRPCAAAVLRKGPVVMAAGNWRRITPSVYSGNRATAHIIGSHRLPPFGSARRGGTEIITLHPA</sequence>
<accession>A0A7X6B2Q1</accession>
<evidence type="ECO:0000313" key="2">
    <source>
        <dbReference type="EMBL" id="NIY70657.1"/>
    </source>
</evidence>
<gene>
    <name evidence="2" type="ORF">SMALB_8788</name>
</gene>
<name>A0A7X6B2Q1_STRMQ</name>
<dbReference type="EMBL" id="JAALLH010000002">
    <property type="protein sequence ID" value="NIY70657.1"/>
    <property type="molecule type" value="Genomic_DNA"/>
</dbReference>
<feature type="region of interest" description="Disordered" evidence="1">
    <location>
        <begin position="1"/>
        <end position="71"/>
    </location>
</feature>
<comment type="caution">
    <text evidence="2">The sequence shown here is derived from an EMBL/GenBank/DDBJ whole genome shotgun (WGS) entry which is preliminary data.</text>
</comment>
<dbReference type="Proteomes" id="UP000536624">
    <property type="component" value="Unassembled WGS sequence"/>
</dbReference>
<evidence type="ECO:0000256" key="1">
    <source>
        <dbReference type="SAM" id="MobiDB-lite"/>
    </source>
</evidence>
<dbReference type="AlphaFoldDB" id="A0A7X6B2Q1"/>